<dbReference type="OrthoDB" id="2425929at2759"/>
<dbReference type="HOGENOM" id="CLU_331531_0_0_1"/>
<dbReference type="RefSeq" id="XP_001910837.1">
    <property type="nucleotide sequence ID" value="XM_001910802.1"/>
</dbReference>
<feature type="compositionally biased region" description="Polar residues" evidence="4">
    <location>
        <begin position="83"/>
        <end position="93"/>
    </location>
</feature>
<organism evidence="7">
    <name type="scientific">Podospora anserina (strain S / ATCC MYA-4624 / DSM 980 / FGSC 10383)</name>
    <name type="common">Pleurage anserina</name>
    <dbReference type="NCBI Taxonomy" id="515849"/>
    <lineage>
        <taxon>Eukaryota</taxon>
        <taxon>Fungi</taxon>
        <taxon>Dikarya</taxon>
        <taxon>Ascomycota</taxon>
        <taxon>Pezizomycotina</taxon>
        <taxon>Sordariomycetes</taxon>
        <taxon>Sordariomycetidae</taxon>
        <taxon>Sordariales</taxon>
        <taxon>Podosporaceae</taxon>
        <taxon>Podospora</taxon>
        <taxon>Podospora anserina</taxon>
    </lineage>
</organism>
<dbReference type="CAZy" id="GH18">
    <property type="family name" value="Glycoside Hydrolase Family 18"/>
</dbReference>
<dbReference type="PROSITE" id="PS51910">
    <property type="entry name" value="GH18_2"/>
    <property type="match status" value="1"/>
</dbReference>
<dbReference type="SUPFAM" id="SSF51445">
    <property type="entry name" value="(Trans)glycosidases"/>
    <property type="match status" value="1"/>
</dbReference>
<dbReference type="Proteomes" id="UP000001197">
    <property type="component" value="Chromosome 2"/>
</dbReference>
<dbReference type="eggNOG" id="KOG4701">
    <property type="taxonomic scope" value="Eukaryota"/>
</dbReference>
<dbReference type="KEGG" id="pan:PODANSg7879"/>
<evidence type="ECO:0000313" key="9">
    <source>
        <dbReference type="Proteomes" id="UP000001197"/>
    </source>
</evidence>
<dbReference type="AlphaFoldDB" id="B2B4D7"/>
<evidence type="ECO:0000256" key="1">
    <source>
        <dbReference type="ARBA" id="ARBA00022669"/>
    </source>
</evidence>
<proteinExistence type="predicted"/>
<keyword evidence="2 8" id="KW-0378">Hydrolase</keyword>
<keyword evidence="5" id="KW-0732">Signal</keyword>
<evidence type="ECO:0000256" key="2">
    <source>
        <dbReference type="ARBA" id="ARBA00022801"/>
    </source>
</evidence>
<evidence type="ECO:0000256" key="3">
    <source>
        <dbReference type="ARBA" id="ARBA00023295"/>
    </source>
</evidence>
<dbReference type="PANTHER" id="PTHR45708">
    <property type="entry name" value="ENDOCHITINASE"/>
    <property type="match status" value="1"/>
</dbReference>
<dbReference type="GO" id="GO:0005576">
    <property type="term" value="C:extracellular region"/>
    <property type="evidence" value="ECO:0007669"/>
    <property type="project" value="TreeGrafter"/>
</dbReference>
<keyword evidence="1" id="KW-0147">Chitin-binding</keyword>
<dbReference type="GO" id="GO:0008061">
    <property type="term" value="F:chitin binding"/>
    <property type="evidence" value="ECO:0007669"/>
    <property type="project" value="UniProtKB-KW"/>
</dbReference>
<reference evidence="8" key="4">
    <citation type="submission" date="2014-09" db="EMBL/GenBank/DDBJ databases">
        <title>Maintaining two mating types: Structure of the mating type locus and its role in heterokaryosis in Podospora anserina.</title>
        <authorList>
            <person name="Grognet P."/>
            <person name="Bidard F."/>
            <person name="Kuchly C."/>
            <person name="Chan Ho Tong L."/>
            <person name="Coppin E."/>
            <person name="Ait Benkhali J."/>
            <person name="Couloux A."/>
            <person name="Wincker P."/>
            <person name="Debuchy R."/>
            <person name="Silar P."/>
        </authorList>
    </citation>
    <scope>NUCLEOTIDE SEQUENCE</scope>
</reference>
<dbReference type="InterPro" id="IPR017853">
    <property type="entry name" value="GH"/>
</dbReference>
<dbReference type="GO" id="GO:0004568">
    <property type="term" value="F:chitinase activity"/>
    <property type="evidence" value="ECO:0007669"/>
    <property type="project" value="TreeGrafter"/>
</dbReference>
<accession>B2B4D7</accession>
<keyword evidence="3" id="KW-0326">Glycosidase</keyword>
<feature type="chain" id="PRO_5007639369" evidence="5">
    <location>
        <begin position="20"/>
        <end position="864"/>
    </location>
</feature>
<feature type="domain" description="GH18" evidence="6">
    <location>
        <begin position="651"/>
        <end position="864"/>
    </location>
</feature>
<reference evidence="7" key="2">
    <citation type="submission" date="2008-07" db="EMBL/GenBank/DDBJ databases">
        <authorList>
            <person name="Genoscope - CEA"/>
        </authorList>
    </citation>
    <scope>NUCLEOTIDE SEQUENCE</scope>
    <source>
        <strain evidence="7">S mat+</strain>
    </source>
</reference>
<feature type="compositionally biased region" description="Basic and acidic residues" evidence="4">
    <location>
        <begin position="73"/>
        <end position="82"/>
    </location>
</feature>
<evidence type="ECO:0000256" key="5">
    <source>
        <dbReference type="SAM" id="SignalP"/>
    </source>
</evidence>
<keyword evidence="9" id="KW-1185">Reference proteome</keyword>
<dbReference type="EMBL" id="FO904937">
    <property type="protein sequence ID" value="CDP25057.1"/>
    <property type="molecule type" value="Genomic_DNA"/>
</dbReference>
<dbReference type="GeneID" id="6196045"/>
<dbReference type="GO" id="GO:0005975">
    <property type="term" value="P:carbohydrate metabolic process"/>
    <property type="evidence" value="ECO:0007669"/>
    <property type="project" value="InterPro"/>
</dbReference>
<gene>
    <name evidence="7" type="ORF">PODANS_2_930</name>
</gene>
<evidence type="ECO:0000259" key="6">
    <source>
        <dbReference type="PROSITE" id="PS51910"/>
    </source>
</evidence>
<dbReference type="STRING" id="515849.B2B4D7"/>
<dbReference type="EMBL" id="CU640366">
    <property type="protein sequence ID" value="CAP72662.1"/>
    <property type="molecule type" value="Genomic_DNA"/>
</dbReference>
<evidence type="ECO:0000313" key="7">
    <source>
        <dbReference type="EMBL" id="CAP72662.1"/>
    </source>
</evidence>
<dbReference type="Gene3D" id="3.20.20.80">
    <property type="entry name" value="Glycosidases"/>
    <property type="match status" value="1"/>
</dbReference>
<protein>
    <submittedName>
        <fullName evidence="8">Glycoside Hydrolase Family 18</fullName>
    </submittedName>
    <submittedName>
        <fullName evidence="7">Podospora anserina S mat+ genomic DNA chromosome 2, supercontig 2</fullName>
    </submittedName>
</protein>
<feature type="signal peptide" evidence="5">
    <location>
        <begin position="1"/>
        <end position="19"/>
    </location>
</feature>
<name>B2B4D7_PODAN</name>
<evidence type="ECO:0000313" key="8">
    <source>
        <dbReference type="EMBL" id="CDP25057.1"/>
    </source>
</evidence>
<reference evidence="7 9" key="1">
    <citation type="journal article" date="2008" name="Genome Biol.">
        <title>The genome sequence of the model ascomycete fungus Podospora anserina.</title>
        <authorList>
            <person name="Espagne E."/>
            <person name="Lespinet O."/>
            <person name="Malagnac F."/>
            <person name="Da Silva C."/>
            <person name="Jaillon O."/>
            <person name="Porcel B.M."/>
            <person name="Couloux A."/>
            <person name="Aury J.-M."/>
            <person name="Segurens B."/>
            <person name="Poulain J."/>
            <person name="Anthouard V."/>
            <person name="Grossetete S."/>
            <person name="Khalili H."/>
            <person name="Coppin E."/>
            <person name="Dequard-Chablat M."/>
            <person name="Picard M."/>
            <person name="Contamine V."/>
            <person name="Arnaise S."/>
            <person name="Bourdais A."/>
            <person name="Berteaux-Lecellier V."/>
            <person name="Gautheret D."/>
            <person name="de Vries R.P."/>
            <person name="Battaglia E."/>
            <person name="Coutinho P.M."/>
            <person name="Danchin E.G.J."/>
            <person name="Henrissat B."/>
            <person name="El Khoury R."/>
            <person name="Sainsard-Chanet A."/>
            <person name="Boivin A."/>
            <person name="Pinan-Lucarre B."/>
            <person name="Sellem C.H."/>
            <person name="Debuchy R."/>
            <person name="Wincker P."/>
            <person name="Weissenbach J."/>
            <person name="Silar P."/>
        </authorList>
    </citation>
    <scope>NUCLEOTIDE SEQUENCE [LARGE SCALE GENOMIC DNA]</scope>
    <source>
        <strain evidence="9">S / ATCC MYA-4624 / DSM 980 / FGSC 10383</strain>
        <strain evidence="7">S mat+</strain>
    </source>
</reference>
<dbReference type="InterPro" id="IPR001223">
    <property type="entry name" value="Glyco_hydro18_cat"/>
</dbReference>
<reference evidence="9" key="3">
    <citation type="journal article" date="2014" name="Genetics">
        <title>Maintaining two mating types: Structure of the mating type locus and its role in heterokaryosis in Podospora anserina.</title>
        <authorList>
            <person name="Grognet P."/>
            <person name="Bidard F."/>
            <person name="Kuchly C."/>
            <person name="Tong L.C.H."/>
            <person name="Coppin E."/>
            <person name="Benkhali J.A."/>
            <person name="Couloux A."/>
            <person name="Wincker P."/>
            <person name="Debuchy R."/>
            <person name="Silar P."/>
        </authorList>
    </citation>
    <scope>GENOME REANNOTATION</scope>
    <source>
        <strain evidence="9">S / ATCC MYA-4624 / DSM 980 / FGSC 10383</strain>
    </source>
</reference>
<feature type="region of interest" description="Disordered" evidence="4">
    <location>
        <begin position="73"/>
        <end position="102"/>
    </location>
</feature>
<dbReference type="PANTHER" id="PTHR45708:SF49">
    <property type="entry name" value="ENDOCHITINASE"/>
    <property type="match status" value="1"/>
</dbReference>
<dbReference type="InterPro" id="IPR050542">
    <property type="entry name" value="Glycosyl_Hydrlase18_Chitinase"/>
</dbReference>
<evidence type="ECO:0000256" key="4">
    <source>
        <dbReference type="SAM" id="MobiDB-lite"/>
    </source>
</evidence>
<sequence>MKYFVLYSTLALGGLSVAAAPLDQAAPVLAPVLHDVPSAGDDASKESLKKRQLDIGGLVEGLITPILPEEALEKRQSDHDQDTPSTVSDNSEGQLEKRQADPSLLSMFGTPEKTLEYFASFNQPRQPNLLDILIGDLSGVVPAVTGLLDSVLDLLLPPVPSPALPRAAEPTTIRQYSPEAVLSALSNIGYPLGTGPGLATTTLCIATIQFPSPGVDGSRGCHLVGAQRGHSQRVASRRDHCCLGQPSAWPEPSDQSDGSWAQYPGDYVTSADGDGDPPVSSLDSAAVCVVAVCVGTIRPGAVSLSPDPSAGSHTAIDLVAQRVSPKHFGPKHISSERISPERISPECDASEFGVASGVFAERLTPKPHLTDHLITEPLSHLADCVFTQSITPKRVVANFARDSTAWSYDSGHSAPWGHRLASTRPDPLPLIDLTVDPSGFTASGIAIPAVTIPPLVIPSPVQAVLPNILSQLSQAVATETPLVPGLIAVINGLVPIQTPAITQPIGNNIPIPTGAPILPSLLSEIGAAVGSLPSAIPSLLSSLEPLLLPVPTFFILPFPPFPNPSAQLPTFSILPFLPIATLFPNPLTALPTITFPPLPTAIPTLTTTRSPPFIYLGPPISVPNILTSRLPLPTSPATPQGGYRFNAMSNSNVSVYYGQSQASERISLADVCADPNVDLVILGFVTDISYQNSGLPKLTLAPVIKGLEEDIKTCQATHGKKVLGSLGGGGSSLVLRSESEAQQFANKLWQLFGPVTPATTRGYEFVNGLRPFGTAVVDGFDLAKLDSSPNYWGTFAATMRFNFLQDTSKMPYLSAAPWCASPDRSIPIGYLAQANFIWQRFFGGDDTGRYEIGGEKFLTSILSW</sequence>
<dbReference type="VEuPathDB" id="FungiDB:PODANS_2_930"/>